<dbReference type="Pfam" id="PF00590">
    <property type="entry name" value="TP_methylase"/>
    <property type="match status" value="1"/>
</dbReference>
<dbReference type="Pfam" id="PF14824">
    <property type="entry name" value="Sirohm_synth_M"/>
    <property type="match status" value="1"/>
</dbReference>
<evidence type="ECO:0000256" key="2">
    <source>
        <dbReference type="ARBA" id="ARBA00005879"/>
    </source>
</evidence>
<comment type="similarity">
    <text evidence="2 14">Belongs to the precorrin methyltransferase family.</text>
</comment>
<dbReference type="InterPro" id="IPR014776">
    <property type="entry name" value="4pyrrole_Mease_sub2"/>
</dbReference>
<reference evidence="19" key="1">
    <citation type="journal article" date="2019" name="Int. J. Syst. Evol. Microbiol.">
        <title>The Global Catalogue of Microorganisms (GCM) 10K type strain sequencing project: providing services to taxonomists for standard genome sequencing and annotation.</title>
        <authorList>
            <consortium name="The Broad Institute Genomics Platform"/>
            <consortium name="The Broad Institute Genome Sequencing Center for Infectious Disease"/>
            <person name="Wu L."/>
            <person name="Ma J."/>
        </authorList>
    </citation>
    <scope>NUCLEOTIDE SEQUENCE [LARGE SCALE GENOMIC DNA]</scope>
    <source>
        <strain evidence="19">CGMCC 1.19062</strain>
    </source>
</reference>
<dbReference type="Gene3D" id="3.40.50.720">
    <property type="entry name" value="NAD(P)-binding Rossmann-like Domain"/>
    <property type="match status" value="1"/>
</dbReference>
<dbReference type="GO" id="GO:0032259">
    <property type="term" value="P:methylation"/>
    <property type="evidence" value="ECO:0007669"/>
    <property type="project" value="UniProtKB-KW"/>
</dbReference>
<keyword evidence="9 18" id="KW-0456">Lyase</keyword>
<evidence type="ECO:0000256" key="10">
    <source>
        <dbReference type="ARBA" id="ARBA00023244"/>
    </source>
</evidence>
<dbReference type="InterPro" id="IPR006367">
    <property type="entry name" value="Sirohaem_synthase_N"/>
</dbReference>
<keyword evidence="19" id="KW-1185">Reference proteome</keyword>
<evidence type="ECO:0000259" key="17">
    <source>
        <dbReference type="Pfam" id="PF14824"/>
    </source>
</evidence>
<dbReference type="Gene3D" id="3.40.1010.10">
    <property type="entry name" value="Cobalt-precorrin-4 Transmethylase, Domain 1"/>
    <property type="match status" value="1"/>
</dbReference>
<dbReference type="InterPro" id="IPR037115">
    <property type="entry name" value="Sirohaem_synt_dimer_dom_sf"/>
</dbReference>
<dbReference type="Pfam" id="PF10414">
    <property type="entry name" value="CysG_dimeriser"/>
    <property type="match status" value="1"/>
</dbReference>
<dbReference type="InterPro" id="IPR050161">
    <property type="entry name" value="Siro_Cobalamin_biosynth"/>
</dbReference>
<dbReference type="InterPro" id="IPR012409">
    <property type="entry name" value="Sirohaem_synth"/>
</dbReference>
<sequence length="436" mass="46127">MYFPMFLSLSGRTALLVGDGPLADNKARLLEKAGASVDRRAVAPVDLSPYALIIAVAEGEAAEILAARARAIRVPINIVDQPHLSDFSVPAVVERDPVTIAIASDGSAPVLARRIRTQIEALIPERLGALARLIGRFRQTAQTRLPDISDRRRFWDEVLDGPIANLALQGHEADAIAALTHALDTGASPQGSVQIVGAGPGDPELLTLKAARALGEADVILYDDLVGEGVLDRARRDAERIYVGKRAGEPGVGQDFIQALMIARAKAGQRVVRLKGGDPFIFGRGGEEVEALRAENIAYEVIPGITAALGAAAEVALPLTFRREASALTLLTAYRAPDADAIDWSSHTNPQTTLAIYMGRESAGAVARGLIEAGRDPATPAAVVARATRADSSFEIGRLDQLPRLVAQAGEGPSLLIVGAVVQRADVFTQEQRQAV</sequence>
<dbReference type="PROSITE" id="PS00840">
    <property type="entry name" value="SUMT_2"/>
    <property type="match status" value="1"/>
</dbReference>
<keyword evidence="4 14" id="KW-0489">Methyltransferase</keyword>
<dbReference type="InterPro" id="IPR000878">
    <property type="entry name" value="4pyrrol_Mease"/>
</dbReference>
<keyword evidence="7 18" id="KW-0560">Oxidoreductase</keyword>
<dbReference type="GO" id="GO:0004851">
    <property type="term" value="F:uroporphyrin-III C-methyltransferase activity"/>
    <property type="evidence" value="ECO:0007669"/>
    <property type="project" value="UniProtKB-EC"/>
</dbReference>
<dbReference type="Gene3D" id="3.30.950.10">
    <property type="entry name" value="Methyltransferase, Cobalt-precorrin-4 Transmethylase, Domain 2"/>
    <property type="match status" value="1"/>
</dbReference>
<evidence type="ECO:0000259" key="15">
    <source>
        <dbReference type="Pfam" id="PF00590"/>
    </source>
</evidence>
<keyword evidence="8" id="KW-0520">NAD</keyword>
<protein>
    <submittedName>
        <fullName evidence="18">Siroheme synthase CysG</fullName>
        <ecNumber evidence="18">1.3.1.76</ecNumber>
        <ecNumber evidence="18">2.1.1.107</ecNumber>
        <ecNumber evidence="18">4.99.1.4</ecNumber>
    </submittedName>
</protein>
<dbReference type="CDD" id="cd11642">
    <property type="entry name" value="SUMT"/>
    <property type="match status" value="1"/>
</dbReference>
<dbReference type="SUPFAM" id="SSF75615">
    <property type="entry name" value="Siroheme synthase middle domains-like"/>
    <property type="match status" value="1"/>
</dbReference>
<keyword evidence="10" id="KW-0627">Porphyrin biosynthesis</keyword>
<evidence type="ECO:0000256" key="3">
    <source>
        <dbReference type="ARBA" id="ARBA00022573"/>
    </source>
</evidence>
<gene>
    <name evidence="18" type="primary">cysG</name>
    <name evidence="18" type="ORF">ACFSM5_05190</name>
</gene>
<dbReference type="SUPFAM" id="SSF53790">
    <property type="entry name" value="Tetrapyrrole methylase"/>
    <property type="match status" value="1"/>
</dbReference>
<evidence type="ECO:0000259" key="16">
    <source>
        <dbReference type="Pfam" id="PF10414"/>
    </source>
</evidence>
<dbReference type="InterPro" id="IPR003043">
    <property type="entry name" value="Uropor_MeTrfase_CS"/>
</dbReference>
<dbReference type="InterPro" id="IPR006366">
    <property type="entry name" value="CobA/CysG_C"/>
</dbReference>
<evidence type="ECO:0000256" key="14">
    <source>
        <dbReference type="RuleBase" id="RU003960"/>
    </source>
</evidence>
<dbReference type="NCBIfam" id="TIGR01470">
    <property type="entry name" value="cysG_Nterm"/>
    <property type="match status" value="1"/>
</dbReference>
<accession>A0ABW5DMA3</accession>
<feature type="domain" description="Sirohaem synthase dimerisation" evidence="16">
    <location>
        <begin position="126"/>
        <end position="183"/>
    </location>
</feature>
<comment type="pathway">
    <text evidence="1">Porphyrin-containing compound metabolism; siroheme biosynthesis; sirohydrochlorin from precorrin-2: step 1/1.</text>
</comment>
<dbReference type="PROSITE" id="PS00839">
    <property type="entry name" value="SUMT_1"/>
    <property type="match status" value="1"/>
</dbReference>
<evidence type="ECO:0000256" key="1">
    <source>
        <dbReference type="ARBA" id="ARBA00005010"/>
    </source>
</evidence>
<dbReference type="SUPFAM" id="SSF51735">
    <property type="entry name" value="NAD(P)-binding Rossmann-fold domains"/>
    <property type="match status" value="1"/>
</dbReference>
<dbReference type="Gene3D" id="1.10.8.210">
    <property type="entry name" value="Sirohaem synthase, dimerisation domain"/>
    <property type="match status" value="1"/>
</dbReference>
<evidence type="ECO:0000256" key="5">
    <source>
        <dbReference type="ARBA" id="ARBA00022679"/>
    </source>
</evidence>
<dbReference type="GO" id="GO:0051266">
    <property type="term" value="F:sirohydrochlorin ferrochelatase activity"/>
    <property type="evidence" value="ECO:0007669"/>
    <property type="project" value="UniProtKB-EC"/>
</dbReference>
<dbReference type="InterPro" id="IPR014777">
    <property type="entry name" value="4pyrrole_Mease_sub1"/>
</dbReference>
<comment type="caution">
    <text evidence="18">The sequence shown here is derived from an EMBL/GenBank/DDBJ whole genome shotgun (WGS) entry which is preliminary data.</text>
</comment>
<feature type="domain" description="Tetrapyrrole methylase" evidence="15">
    <location>
        <begin position="194"/>
        <end position="402"/>
    </location>
</feature>
<evidence type="ECO:0000256" key="8">
    <source>
        <dbReference type="ARBA" id="ARBA00023027"/>
    </source>
</evidence>
<dbReference type="EC" id="2.1.1.107" evidence="18"/>
<comment type="pathway">
    <text evidence="12">Porphyrin-containing compound metabolism; siroheme biosynthesis; precorrin-2 from uroporphyrinogen III: step 1/1.</text>
</comment>
<evidence type="ECO:0000313" key="18">
    <source>
        <dbReference type="EMBL" id="MFD2262273.1"/>
    </source>
</evidence>
<dbReference type="NCBIfam" id="NF004790">
    <property type="entry name" value="PRK06136.1"/>
    <property type="match status" value="1"/>
</dbReference>
<dbReference type="PIRSF" id="PIRSF036426">
    <property type="entry name" value="Sirohaem_synth"/>
    <property type="match status" value="1"/>
</dbReference>
<evidence type="ECO:0000256" key="4">
    <source>
        <dbReference type="ARBA" id="ARBA00022603"/>
    </source>
</evidence>
<dbReference type="InterPro" id="IPR035996">
    <property type="entry name" value="4pyrrol_Methylase_sf"/>
</dbReference>
<keyword evidence="3" id="KW-0169">Cobalamin biosynthesis</keyword>
<evidence type="ECO:0000256" key="12">
    <source>
        <dbReference type="ARBA" id="ARBA00025705"/>
    </source>
</evidence>
<keyword evidence="11" id="KW-0511">Multifunctional enzyme</keyword>
<dbReference type="Pfam" id="PF13241">
    <property type="entry name" value="NAD_binding_7"/>
    <property type="match status" value="1"/>
</dbReference>
<dbReference type="Gene3D" id="3.30.160.110">
    <property type="entry name" value="Siroheme synthase, domain 2"/>
    <property type="match status" value="1"/>
</dbReference>
<dbReference type="InterPro" id="IPR019478">
    <property type="entry name" value="Sirohaem_synthase_dimer_dom"/>
</dbReference>
<dbReference type="NCBIfam" id="NF007922">
    <property type="entry name" value="PRK10637.1"/>
    <property type="match status" value="1"/>
</dbReference>
<evidence type="ECO:0000256" key="9">
    <source>
        <dbReference type="ARBA" id="ARBA00023239"/>
    </source>
</evidence>
<evidence type="ECO:0000313" key="19">
    <source>
        <dbReference type="Proteomes" id="UP001597295"/>
    </source>
</evidence>
<dbReference type="InterPro" id="IPR036291">
    <property type="entry name" value="NAD(P)-bd_dom_sf"/>
</dbReference>
<dbReference type="InterPro" id="IPR028281">
    <property type="entry name" value="Sirohaem_synthase_central"/>
</dbReference>
<dbReference type="RefSeq" id="WP_379875196.1">
    <property type="nucleotide sequence ID" value="NZ_JBHUIP010000003.1"/>
</dbReference>
<dbReference type="GO" id="GO:0043115">
    <property type="term" value="F:precorrin-2 dehydrogenase activity"/>
    <property type="evidence" value="ECO:0007669"/>
    <property type="project" value="UniProtKB-EC"/>
</dbReference>
<feature type="domain" description="Siroheme synthase central" evidence="17">
    <location>
        <begin position="95"/>
        <end position="121"/>
    </location>
</feature>
<dbReference type="PANTHER" id="PTHR45790:SF3">
    <property type="entry name" value="S-ADENOSYL-L-METHIONINE-DEPENDENT UROPORPHYRINOGEN III METHYLTRANSFERASE, CHLOROPLASTIC"/>
    <property type="match status" value="1"/>
</dbReference>
<name>A0ABW5DMA3_9PROT</name>
<dbReference type="EC" id="1.3.1.76" evidence="18"/>
<organism evidence="18 19">
    <name type="scientific">Lacibacterium aquatile</name>
    <dbReference type="NCBI Taxonomy" id="1168082"/>
    <lineage>
        <taxon>Bacteria</taxon>
        <taxon>Pseudomonadati</taxon>
        <taxon>Pseudomonadota</taxon>
        <taxon>Alphaproteobacteria</taxon>
        <taxon>Rhodospirillales</taxon>
        <taxon>Rhodospirillaceae</taxon>
    </lineage>
</organism>
<proteinExistence type="inferred from homology"/>
<evidence type="ECO:0000256" key="6">
    <source>
        <dbReference type="ARBA" id="ARBA00022691"/>
    </source>
</evidence>
<dbReference type="Proteomes" id="UP001597295">
    <property type="component" value="Unassembled WGS sequence"/>
</dbReference>
<evidence type="ECO:0000256" key="7">
    <source>
        <dbReference type="ARBA" id="ARBA00023002"/>
    </source>
</evidence>
<dbReference type="EC" id="4.99.1.4" evidence="18"/>
<keyword evidence="5 14" id="KW-0808">Transferase</keyword>
<dbReference type="PANTHER" id="PTHR45790">
    <property type="entry name" value="SIROHEME SYNTHASE-RELATED"/>
    <property type="match status" value="1"/>
</dbReference>
<dbReference type="NCBIfam" id="TIGR01469">
    <property type="entry name" value="cobA_cysG_Cterm"/>
    <property type="match status" value="1"/>
</dbReference>
<evidence type="ECO:0000256" key="13">
    <source>
        <dbReference type="ARBA" id="ARBA00047561"/>
    </source>
</evidence>
<evidence type="ECO:0000256" key="11">
    <source>
        <dbReference type="ARBA" id="ARBA00023268"/>
    </source>
</evidence>
<dbReference type="EMBL" id="JBHUIP010000003">
    <property type="protein sequence ID" value="MFD2262273.1"/>
    <property type="molecule type" value="Genomic_DNA"/>
</dbReference>
<keyword evidence="6" id="KW-0949">S-adenosyl-L-methionine</keyword>
<comment type="catalytic activity">
    <reaction evidence="13">
        <text>precorrin-2 + NAD(+) = sirohydrochlorin + NADH + 2 H(+)</text>
        <dbReference type="Rhea" id="RHEA:15613"/>
        <dbReference type="ChEBI" id="CHEBI:15378"/>
        <dbReference type="ChEBI" id="CHEBI:57540"/>
        <dbReference type="ChEBI" id="CHEBI:57945"/>
        <dbReference type="ChEBI" id="CHEBI:58351"/>
        <dbReference type="ChEBI" id="CHEBI:58827"/>
        <dbReference type="EC" id="1.3.1.76"/>
    </reaction>
</comment>